<gene>
    <name evidence="1" type="ORF">O6H91_01G051700</name>
</gene>
<accession>A0ACC2ER02</accession>
<sequence>MPGSIQMRGSMNMRGAIVPTIYMGSSTPQSQGGLSYMTRYDSQNAEEKGKEKHYTSPTSVLEGPGVSPNSARSTWSLESSGEPVTLRSQTASRRVDFSAADPTLLDDEDVIEKGNQPVKKQKIDKGGHFEVSSFPARRLVRGKRIYDSLLGRTCHWCRQKTVEHHVICSTCPIQFCGPCLLNRHGEHILEEMREGVNWVCPRCRGGCGPGCSNCCNCGPCRRAQGLPPTGQLVKEARGAGFTNVHDFLVSQFTGECQEQIALRKVGRNWTVDPNNADLKYREPKKLSSDWNPSQFQGSQTEEACGQIGISTPRMRGAISRPFMTMKDKFHTPSGCSGPTTAACSQLPNHRNQKSSDNFDHSSAGLISDDDKKSVIALPTSSDKMNLTVEIKHCGEFTDCNRPLVDLPDLRNPHSHSSDGSLATSLPTYHKERVSRFEEKTATESVYRPDKEALDRKVAFVGVKQEASCFVHKAFGEVTEVREEIVNGSSRIRIPTLKSSDLTFSSFAPSATPLVKGQAVESKSAVEEQKVAIKRLDDSATPNAEGMCSGNENQCSCRHLSRSREVSQLSEEVIDLSKSINAYSNDLQPRPSCCRIVRSLGTAKTETRTSPEIATSMSTVDHSNIVTLSEPSISSSIEDKSGRTQNLTVLIKTTAENITKKEKTTEKISVPGMKEATAFNERLRAVFDEPFNMHELAQLWEQISHRKPVTRQRETRRGSFEVTTNEEGLSYLDHHPDLGLKLSTTVDPEVKLQMLRGFFCWLQCACLPGAFKPWVDSKDASSQDEDCLVTDGPDCQIIAVVLSLDDDQALSMQRTNSCATRSKENYDRKHDDMEPDPNVSGVEVIVDKIEDIKLKLDQNVHSNAQVTSENIDVLMDDQGVSVPKTDSSQSGRSSNFDGKNEHVELKPKDDMTSTARVIVDKVELKPKVNQHAYCDAKVISGNVEALGEELEDVKLKLGQEVNSNPQEIALANVPVVCLDDDEIKPILDQDDIASAEFLSKSMKDAKPHIINQDSARIDDRVVSVSTTSSSHSGRKRNIYGNTNDCVFQIVVDEVGEVKPERNQYAHSIAEVLVEEIENVKPKLNQEVRSMIVEEAKYIRPASVPVICLDDDEIRPILDQHGYSNTEVIVEDIEHVKPKLNQELNSIAHITVDEVKDIRPADVPVICLDEDEIKPILDQHAVSNLEFLSISITDTQIKSGHVSQSSNLWGQSFRWKTQTPEAQAKLLSNTEVPNYTY</sequence>
<evidence type="ECO:0000313" key="2">
    <source>
        <dbReference type="Proteomes" id="UP001162992"/>
    </source>
</evidence>
<comment type="caution">
    <text evidence="1">The sequence shown here is derived from an EMBL/GenBank/DDBJ whole genome shotgun (WGS) entry which is preliminary data.</text>
</comment>
<keyword evidence="2" id="KW-1185">Reference proteome</keyword>
<name>A0ACC2ER02_DIPCM</name>
<proteinExistence type="predicted"/>
<reference evidence="2" key="1">
    <citation type="journal article" date="2024" name="Proc. Natl. Acad. Sci. U.S.A.">
        <title>Extraordinary preservation of gene collinearity over three hundred million years revealed in homosporous lycophytes.</title>
        <authorList>
            <person name="Li C."/>
            <person name="Wickell D."/>
            <person name="Kuo L.Y."/>
            <person name="Chen X."/>
            <person name="Nie B."/>
            <person name="Liao X."/>
            <person name="Peng D."/>
            <person name="Ji J."/>
            <person name="Jenkins J."/>
            <person name="Williams M."/>
            <person name="Shu S."/>
            <person name="Plott C."/>
            <person name="Barry K."/>
            <person name="Rajasekar S."/>
            <person name="Grimwood J."/>
            <person name="Han X."/>
            <person name="Sun S."/>
            <person name="Hou Z."/>
            <person name="He W."/>
            <person name="Dai G."/>
            <person name="Sun C."/>
            <person name="Schmutz J."/>
            <person name="Leebens-Mack J.H."/>
            <person name="Li F.W."/>
            <person name="Wang L."/>
        </authorList>
    </citation>
    <scope>NUCLEOTIDE SEQUENCE [LARGE SCALE GENOMIC DNA]</scope>
    <source>
        <strain evidence="2">cv. PW_Plant_1</strain>
    </source>
</reference>
<organism evidence="1 2">
    <name type="scientific">Diphasiastrum complanatum</name>
    <name type="common">Issler's clubmoss</name>
    <name type="synonym">Lycopodium complanatum</name>
    <dbReference type="NCBI Taxonomy" id="34168"/>
    <lineage>
        <taxon>Eukaryota</taxon>
        <taxon>Viridiplantae</taxon>
        <taxon>Streptophyta</taxon>
        <taxon>Embryophyta</taxon>
        <taxon>Tracheophyta</taxon>
        <taxon>Lycopodiopsida</taxon>
        <taxon>Lycopodiales</taxon>
        <taxon>Lycopodiaceae</taxon>
        <taxon>Lycopodioideae</taxon>
        <taxon>Diphasiastrum</taxon>
    </lineage>
</organism>
<dbReference type="Proteomes" id="UP001162992">
    <property type="component" value="Chromosome 1"/>
</dbReference>
<dbReference type="EMBL" id="CM055092">
    <property type="protein sequence ID" value="KAJ7568893.1"/>
    <property type="molecule type" value="Genomic_DNA"/>
</dbReference>
<evidence type="ECO:0000313" key="1">
    <source>
        <dbReference type="EMBL" id="KAJ7568893.1"/>
    </source>
</evidence>
<protein>
    <submittedName>
        <fullName evidence="1">Uncharacterized protein</fullName>
    </submittedName>
</protein>